<keyword evidence="5" id="KW-0812">Transmembrane</keyword>
<organism evidence="7 8">
    <name type="scientific">Phascolomyces articulosus</name>
    <dbReference type="NCBI Taxonomy" id="60185"/>
    <lineage>
        <taxon>Eukaryota</taxon>
        <taxon>Fungi</taxon>
        <taxon>Fungi incertae sedis</taxon>
        <taxon>Mucoromycota</taxon>
        <taxon>Mucoromycotina</taxon>
        <taxon>Mucoromycetes</taxon>
        <taxon>Mucorales</taxon>
        <taxon>Lichtheimiaceae</taxon>
        <taxon>Phascolomyces</taxon>
    </lineage>
</organism>
<dbReference type="Gene3D" id="2.10.10.20">
    <property type="entry name" value="Carbohydrate-binding module superfamily 5/12"/>
    <property type="match status" value="1"/>
</dbReference>
<keyword evidence="5" id="KW-0472">Membrane</keyword>
<dbReference type="SUPFAM" id="SSF49562">
    <property type="entry name" value="C2 domain (Calcium/lipid-binding domain, CaLB)"/>
    <property type="match status" value="1"/>
</dbReference>
<dbReference type="PANTHER" id="PTHR45911">
    <property type="entry name" value="C2 DOMAIN-CONTAINING PROTEIN"/>
    <property type="match status" value="1"/>
</dbReference>
<reference evidence="7" key="2">
    <citation type="submission" date="2023-02" db="EMBL/GenBank/DDBJ databases">
        <authorList>
            <consortium name="DOE Joint Genome Institute"/>
            <person name="Mondo S.J."/>
            <person name="Chang Y."/>
            <person name="Wang Y."/>
            <person name="Ahrendt S."/>
            <person name="Andreopoulos W."/>
            <person name="Barry K."/>
            <person name="Beard J."/>
            <person name="Benny G.L."/>
            <person name="Blankenship S."/>
            <person name="Bonito G."/>
            <person name="Cuomo C."/>
            <person name="Desiro A."/>
            <person name="Gervers K.A."/>
            <person name="Hundley H."/>
            <person name="Kuo A."/>
            <person name="LaButti K."/>
            <person name="Lang B.F."/>
            <person name="Lipzen A."/>
            <person name="O'Donnell K."/>
            <person name="Pangilinan J."/>
            <person name="Reynolds N."/>
            <person name="Sandor L."/>
            <person name="Smith M.W."/>
            <person name="Tsang A."/>
            <person name="Grigoriev I.V."/>
            <person name="Stajich J.E."/>
            <person name="Spatafora J.W."/>
        </authorList>
    </citation>
    <scope>NUCLEOTIDE SEQUENCE</scope>
    <source>
        <strain evidence="7">RSA 2281</strain>
    </source>
</reference>
<comment type="caution">
    <text evidence="7">The sequence shown here is derived from an EMBL/GenBank/DDBJ whole genome shotgun (WGS) entry which is preliminary data.</text>
</comment>
<gene>
    <name evidence="7" type="ORF">BDA99DRAFT_518816</name>
</gene>
<dbReference type="GO" id="GO:0005576">
    <property type="term" value="C:extracellular region"/>
    <property type="evidence" value="ECO:0007669"/>
    <property type="project" value="InterPro"/>
</dbReference>
<dbReference type="SMART" id="SM00495">
    <property type="entry name" value="ChtBD3"/>
    <property type="match status" value="1"/>
</dbReference>
<evidence type="ECO:0000313" key="7">
    <source>
        <dbReference type="EMBL" id="KAI9254603.1"/>
    </source>
</evidence>
<evidence type="ECO:0000256" key="2">
    <source>
        <dbReference type="ARBA" id="ARBA00022801"/>
    </source>
</evidence>
<dbReference type="GO" id="GO:0004553">
    <property type="term" value="F:hydrolase activity, hydrolyzing O-glycosyl compounds"/>
    <property type="evidence" value="ECO:0007669"/>
    <property type="project" value="InterPro"/>
</dbReference>
<dbReference type="AlphaFoldDB" id="A0AAD5PB37"/>
<evidence type="ECO:0000256" key="5">
    <source>
        <dbReference type="SAM" id="Phobius"/>
    </source>
</evidence>
<dbReference type="PROSITE" id="PS50004">
    <property type="entry name" value="C2"/>
    <property type="match status" value="1"/>
</dbReference>
<dbReference type="SUPFAM" id="SSF51055">
    <property type="entry name" value="Carbohydrate binding domain"/>
    <property type="match status" value="1"/>
</dbReference>
<dbReference type="CDD" id="cd12214">
    <property type="entry name" value="ChiA1_BD"/>
    <property type="match status" value="1"/>
</dbReference>
<evidence type="ECO:0000256" key="3">
    <source>
        <dbReference type="ARBA" id="ARBA00022837"/>
    </source>
</evidence>
<name>A0AAD5PB37_9FUNG</name>
<evidence type="ECO:0000259" key="6">
    <source>
        <dbReference type="PROSITE" id="PS50004"/>
    </source>
</evidence>
<dbReference type="GO" id="GO:0005509">
    <property type="term" value="F:calcium ion binding"/>
    <property type="evidence" value="ECO:0007669"/>
    <property type="project" value="TreeGrafter"/>
</dbReference>
<dbReference type="Proteomes" id="UP001209540">
    <property type="component" value="Unassembled WGS sequence"/>
</dbReference>
<evidence type="ECO:0000256" key="4">
    <source>
        <dbReference type="SAM" id="MobiDB-lite"/>
    </source>
</evidence>
<keyword evidence="2" id="KW-0378">Hydrolase</keyword>
<keyword evidence="3" id="KW-0106">Calcium</keyword>
<dbReference type="InterPro" id="IPR036573">
    <property type="entry name" value="CBM_sf_5/12"/>
</dbReference>
<dbReference type="CDD" id="cd00030">
    <property type="entry name" value="C2"/>
    <property type="match status" value="1"/>
</dbReference>
<sequence length="323" mass="36244">MLHNEGSLSLTIVSAQDMPDVEKLGKQDPYVQFSLNLEDKKSFQKTFTHQDAGKNAEWNQTFDMKLIGEPELFIEVMDEEKGVDEVIGFCAIPINQVVQAPGGNYNGLFGLFKVNGKEAGTIHLNMTARGFNSPPGGQQSGHPIQGRSYISEEHLKRVKSMRNKDIAAGVGTAVLGGALAVGAGFLGNKLYKDHEKKKEEEQEQQEQFEQQKQQLEQDRERFEHQKQEAEQQRRRQEEEQKQKAEFERRQEKHHGGGGHHHEGQSGHHHHGGGGSGAREWDPVGTYAMGDRVEYHGRTYVCLQGHTSNPTWMPGTAHSLWQAS</sequence>
<dbReference type="GO" id="GO:0016020">
    <property type="term" value="C:membrane"/>
    <property type="evidence" value="ECO:0007669"/>
    <property type="project" value="TreeGrafter"/>
</dbReference>
<keyword evidence="1" id="KW-0479">Metal-binding</keyword>
<evidence type="ECO:0000256" key="1">
    <source>
        <dbReference type="ARBA" id="ARBA00022723"/>
    </source>
</evidence>
<protein>
    <submittedName>
        <fullName evidence="7">C2 domain-containing protein</fullName>
    </submittedName>
</protein>
<dbReference type="SMART" id="SM00239">
    <property type="entry name" value="C2"/>
    <property type="match status" value="1"/>
</dbReference>
<dbReference type="Pfam" id="PF02839">
    <property type="entry name" value="CBM_5_12"/>
    <property type="match status" value="1"/>
</dbReference>
<dbReference type="GO" id="GO:0005975">
    <property type="term" value="P:carbohydrate metabolic process"/>
    <property type="evidence" value="ECO:0007669"/>
    <property type="project" value="InterPro"/>
</dbReference>
<feature type="region of interest" description="Disordered" evidence="4">
    <location>
        <begin position="195"/>
        <end position="282"/>
    </location>
</feature>
<proteinExistence type="predicted"/>
<accession>A0AAD5PB37</accession>
<dbReference type="InterPro" id="IPR035892">
    <property type="entry name" value="C2_domain_sf"/>
</dbReference>
<feature type="compositionally biased region" description="Basic and acidic residues" evidence="4">
    <location>
        <begin position="215"/>
        <end position="265"/>
    </location>
</feature>
<reference evidence="7" key="1">
    <citation type="journal article" date="2022" name="IScience">
        <title>Evolution of zygomycete secretomes and the origins of terrestrial fungal ecologies.</title>
        <authorList>
            <person name="Chang Y."/>
            <person name="Wang Y."/>
            <person name="Mondo S."/>
            <person name="Ahrendt S."/>
            <person name="Andreopoulos W."/>
            <person name="Barry K."/>
            <person name="Beard J."/>
            <person name="Benny G.L."/>
            <person name="Blankenship S."/>
            <person name="Bonito G."/>
            <person name="Cuomo C."/>
            <person name="Desiro A."/>
            <person name="Gervers K.A."/>
            <person name="Hundley H."/>
            <person name="Kuo A."/>
            <person name="LaButti K."/>
            <person name="Lang B.F."/>
            <person name="Lipzen A."/>
            <person name="O'Donnell K."/>
            <person name="Pangilinan J."/>
            <person name="Reynolds N."/>
            <person name="Sandor L."/>
            <person name="Smith M.E."/>
            <person name="Tsang A."/>
            <person name="Grigoriev I.V."/>
            <person name="Stajich J.E."/>
            <person name="Spatafora J.W."/>
        </authorList>
    </citation>
    <scope>NUCLEOTIDE SEQUENCE</scope>
    <source>
        <strain evidence="7">RSA 2281</strain>
    </source>
</reference>
<dbReference type="PANTHER" id="PTHR45911:SF4">
    <property type="entry name" value="MULTIPLE C2 AND TRANSMEMBRANE DOMAIN-CONTAINING PROTEIN"/>
    <property type="match status" value="1"/>
</dbReference>
<feature type="transmembrane region" description="Helical" evidence="5">
    <location>
        <begin position="166"/>
        <end position="187"/>
    </location>
</feature>
<dbReference type="InterPro" id="IPR000008">
    <property type="entry name" value="C2_dom"/>
</dbReference>
<evidence type="ECO:0000313" key="8">
    <source>
        <dbReference type="Proteomes" id="UP001209540"/>
    </source>
</evidence>
<keyword evidence="5" id="KW-1133">Transmembrane helix</keyword>
<feature type="domain" description="C2" evidence="6">
    <location>
        <begin position="1"/>
        <end position="109"/>
    </location>
</feature>
<dbReference type="Pfam" id="PF00168">
    <property type="entry name" value="C2"/>
    <property type="match status" value="1"/>
</dbReference>
<dbReference type="InterPro" id="IPR003610">
    <property type="entry name" value="CBM5/12"/>
</dbReference>
<keyword evidence="8" id="KW-1185">Reference proteome</keyword>
<dbReference type="GO" id="GO:0030246">
    <property type="term" value="F:carbohydrate binding"/>
    <property type="evidence" value="ECO:0007669"/>
    <property type="project" value="InterPro"/>
</dbReference>
<dbReference type="Gene3D" id="2.60.40.150">
    <property type="entry name" value="C2 domain"/>
    <property type="match status" value="1"/>
</dbReference>
<dbReference type="EMBL" id="JAIXMP010000024">
    <property type="protein sequence ID" value="KAI9254603.1"/>
    <property type="molecule type" value="Genomic_DNA"/>
</dbReference>